<evidence type="ECO:0000259" key="1">
    <source>
        <dbReference type="PROSITE" id="PS50937"/>
    </source>
</evidence>
<keyword evidence="3" id="KW-1185">Reference proteome</keyword>
<dbReference type="InterPro" id="IPR000551">
    <property type="entry name" value="MerR-type_HTH_dom"/>
</dbReference>
<dbReference type="Proteomes" id="UP001275315">
    <property type="component" value="Unassembled WGS sequence"/>
</dbReference>
<dbReference type="RefSeq" id="WP_320380387.1">
    <property type="nucleotide sequence ID" value="NZ_JAWDIQ010000002.1"/>
</dbReference>
<feature type="domain" description="HTH merR-type" evidence="1">
    <location>
        <begin position="1"/>
        <end position="33"/>
    </location>
</feature>
<gene>
    <name evidence="2" type="ORF">RWD45_14725</name>
</gene>
<dbReference type="EMBL" id="JAWDIQ010000002">
    <property type="protein sequence ID" value="MDY0409593.1"/>
    <property type="molecule type" value="Genomic_DNA"/>
</dbReference>
<organism evidence="2 3">
    <name type="scientific">Paracerasibacillus soli</name>
    <dbReference type="NCBI Taxonomy" id="480284"/>
    <lineage>
        <taxon>Bacteria</taxon>
        <taxon>Bacillati</taxon>
        <taxon>Bacillota</taxon>
        <taxon>Bacilli</taxon>
        <taxon>Bacillales</taxon>
        <taxon>Bacillaceae</taxon>
        <taxon>Paracerasibacillus</taxon>
    </lineage>
</organism>
<evidence type="ECO:0000313" key="3">
    <source>
        <dbReference type="Proteomes" id="UP001275315"/>
    </source>
</evidence>
<accession>A0ABU5CT85</accession>
<comment type="caution">
    <text evidence="2">The sequence shown here is derived from an EMBL/GenBank/DDBJ whole genome shotgun (WGS) entry which is preliminary data.</text>
</comment>
<proteinExistence type="predicted"/>
<protein>
    <submittedName>
        <fullName evidence="2">MerR family transcriptional regulator</fullName>
    </submittedName>
</protein>
<sequence length="33" mass="3970">MQIKEVAQQLHTTARTIRYYEEKGLIHPDKDQK</sequence>
<dbReference type="InterPro" id="IPR009061">
    <property type="entry name" value="DNA-bd_dom_put_sf"/>
</dbReference>
<dbReference type="CDD" id="cd00592">
    <property type="entry name" value="HTH_MerR-like"/>
    <property type="match status" value="1"/>
</dbReference>
<dbReference type="PROSITE" id="PS50937">
    <property type="entry name" value="HTH_MERR_2"/>
    <property type="match status" value="1"/>
</dbReference>
<dbReference type="Gene3D" id="1.10.1660.10">
    <property type="match status" value="1"/>
</dbReference>
<dbReference type="SUPFAM" id="SSF46955">
    <property type="entry name" value="Putative DNA-binding domain"/>
    <property type="match status" value="1"/>
</dbReference>
<dbReference type="Pfam" id="PF00376">
    <property type="entry name" value="MerR"/>
    <property type="match status" value="1"/>
</dbReference>
<evidence type="ECO:0000313" key="2">
    <source>
        <dbReference type="EMBL" id="MDY0409593.1"/>
    </source>
</evidence>
<name>A0ABU5CT85_9BACI</name>
<reference evidence="2 3" key="1">
    <citation type="submission" date="2023-10" db="EMBL/GenBank/DDBJ databases">
        <title>Virgibacillus soli CC-YMP-6 genome.</title>
        <authorList>
            <person name="Miliotis G."/>
            <person name="Sengupta P."/>
            <person name="Hameed A."/>
            <person name="Chuvochina M."/>
            <person name="Mcdonagh F."/>
            <person name="Simpson A.C."/>
            <person name="Singh N.K."/>
            <person name="Rekha P.D."/>
            <person name="Raman K."/>
            <person name="Hugenholtz P."/>
            <person name="Venkateswaran K."/>
        </authorList>
    </citation>
    <scope>NUCLEOTIDE SEQUENCE [LARGE SCALE GENOMIC DNA]</scope>
    <source>
        <strain evidence="2 3">CC-YMP-6</strain>
    </source>
</reference>